<name>A0AAD6ZTV0_9AGAR</name>
<dbReference type="Proteomes" id="UP001218218">
    <property type="component" value="Unassembled WGS sequence"/>
</dbReference>
<evidence type="ECO:0000256" key="1">
    <source>
        <dbReference type="SAM" id="MobiDB-lite"/>
    </source>
</evidence>
<dbReference type="AlphaFoldDB" id="A0AAD6ZTV0"/>
<reference evidence="2" key="1">
    <citation type="submission" date="2023-03" db="EMBL/GenBank/DDBJ databases">
        <title>Massive genome expansion in bonnet fungi (Mycena s.s.) driven by repeated elements and novel gene families across ecological guilds.</title>
        <authorList>
            <consortium name="Lawrence Berkeley National Laboratory"/>
            <person name="Harder C.B."/>
            <person name="Miyauchi S."/>
            <person name="Viragh M."/>
            <person name="Kuo A."/>
            <person name="Thoen E."/>
            <person name="Andreopoulos B."/>
            <person name="Lu D."/>
            <person name="Skrede I."/>
            <person name="Drula E."/>
            <person name="Henrissat B."/>
            <person name="Morin E."/>
            <person name="Kohler A."/>
            <person name="Barry K."/>
            <person name="LaButti K."/>
            <person name="Morin E."/>
            <person name="Salamov A."/>
            <person name="Lipzen A."/>
            <person name="Mereny Z."/>
            <person name="Hegedus B."/>
            <person name="Baldrian P."/>
            <person name="Stursova M."/>
            <person name="Weitz H."/>
            <person name="Taylor A."/>
            <person name="Grigoriev I.V."/>
            <person name="Nagy L.G."/>
            <person name="Martin F."/>
            <person name="Kauserud H."/>
        </authorList>
    </citation>
    <scope>NUCLEOTIDE SEQUENCE</scope>
    <source>
        <strain evidence="2">CBHHK002</strain>
    </source>
</reference>
<gene>
    <name evidence="2" type="ORF">DFH08DRAFT_1013969</name>
</gene>
<keyword evidence="3" id="KW-1185">Reference proteome</keyword>
<sequence length="238" mass="26462">MCDESRGSGNKKWSSINGKEGRDTHAWGPVSGTPRSARFGTHSARQNTRWDGRVHVAAGCMSPYIKHRLKQLYMANLDEDVSGCVLTLTFTVTVTVGSPPILGRSGETEMDLIWMENAHMSLSGRRDEKEEGRDAPQLAYSQLSAAAPFSVPRAICPSPRLSAVLEQANRRDAREQVGELRKDQGLSGVGIMHHRDRRVVWGGTRVPLSPRLFDRASPNFSQPRLYRDLTQTLHSEVL</sequence>
<feature type="region of interest" description="Disordered" evidence="1">
    <location>
        <begin position="1"/>
        <end position="46"/>
    </location>
</feature>
<comment type="caution">
    <text evidence="2">The sequence shown here is derived from an EMBL/GenBank/DDBJ whole genome shotgun (WGS) entry which is preliminary data.</text>
</comment>
<organism evidence="2 3">
    <name type="scientific">Mycena albidolilacea</name>
    <dbReference type="NCBI Taxonomy" id="1033008"/>
    <lineage>
        <taxon>Eukaryota</taxon>
        <taxon>Fungi</taxon>
        <taxon>Dikarya</taxon>
        <taxon>Basidiomycota</taxon>
        <taxon>Agaricomycotina</taxon>
        <taxon>Agaricomycetes</taxon>
        <taxon>Agaricomycetidae</taxon>
        <taxon>Agaricales</taxon>
        <taxon>Marasmiineae</taxon>
        <taxon>Mycenaceae</taxon>
        <taxon>Mycena</taxon>
    </lineage>
</organism>
<evidence type="ECO:0000313" key="2">
    <source>
        <dbReference type="EMBL" id="KAJ7339136.1"/>
    </source>
</evidence>
<proteinExistence type="predicted"/>
<dbReference type="EMBL" id="JARIHO010000028">
    <property type="protein sequence ID" value="KAJ7339136.1"/>
    <property type="molecule type" value="Genomic_DNA"/>
</dbReference>
<protein>
    <submittedName>
        <fullName evidence="2">Uncharacterized protein</fullName>
    </submittedName>
</protein>
<accession>A0AAD6ZTV0</accession>
<feature type="compositionally biased region" description="Polar residues" evidence="1">
    <location>
        <begin position="7"/>
        <end position="17"/>
    </location>
</feature>
<evidence type="ECO:0000313" key="3">
    <source>
        <dbReference type="Proteomes" id="UP001218218"/>
    </source>
</evidence>